<dbReference type="Pfam" id="PF07715">
    <property type="entry name" value="Plug"/>
    <property type="match status" value="1"/>
</dbReference>
<dbReference type="PROSITE" id="PS52016">
    <property type="entry name" value="TONB_DEPENDENT_REC_3"/>
    <property type="match status" value="1"/>
</dbReference>
<reference evidence="9 10" key="1">
    <citation type="submission" date="2020-08" db="EMBL/GenBank/DDBJ databases">
        <title>Sphingobacterium sp. DN00404 isolated from aquaculture water.</title>
        <authorList>
            <person name="Zhang M."/>
        </authorList>
    </citation>
    <scope>NUCLEOTIDE SEQUENCE [LARGE SCALE GENOMIC DNA]</scope>
    <source>
        <strain evidence="9 10">KCTC 42746</strain>
    </source>
</reference>
<evidence type="ECO:0000259" key="8">
    <source>
        <dbReference type="Pfam" id="PF07715"/>
    </source>
</evidence>
<evidence type="ECO:0000256" key="6">
    <source>
        <dbReference type="ARBA" id="ARBA00023237"/>
    </source>
</evidence>
<sequence length="1129" mass="124416">MFSFLYLTAQAKSQSITLRLKKQSLEQAIAEIKKTTNLDFFYVKNHLRDTHPVSLSVTAASITELLDQLLKGQPLTYEIKEGIVVLKRKGAGTKTITSMAQQQQTQAEGTILSNEGAPLAGASISVKGTSRGTSSDNEGRFSIQAVQGNILVVNLMGYETREIVFQGESALKIQLAAASSSLDEVVVIGYGSVRKRNLTGAVSSINNDDLNTSVAANFQQMLQGKAAGLEVTQPTGQPGAGVNVKIRSNPSFANAGVLYVIDGVPVNDNAGQPELGSGGVGGRYGGAGVSKSPMNFINPNDIESIEVLKDASAASIYGARAGAGVVLITTKKGRDGQSTLQYSGNYGIQQADKMYPVFGVREYMEQRNLLRLEMWHRDNEIGPWYGTKNENEITDPYTPAFTDDEMNNMPSDRQLATDAIVRGGYTQQHNISLSGGGNKTTYFISGNYFDQKGVIIGTDYKRYNGRMNLDHQLSEKIKLGSNVIVSNSLANNTVTGGTLENGGIVTSAIYWAPVVPLQAEDGSYPLNPFYPNIPNPLSYTTNTDLTNAKRVLTSAYGEWTIIDGLKAKASFSYDQSYQKRSSYFSTDFLYGSQVGGAANISQADHQTKLYEYIINYDKEFNEKHTFGAMLGYSFQQTVWNTFGAGHQNFLSDALQYYDLGAGQADRPFVASGKSESIWASYFGRVIYTYNNNITLQASLRRDGASVFAENRKWGMFPGLSAGWIISDESWMSTLEPISFLKLRTGYGETGNSDFQSAASALYNASNTFFGNGIVKTGLELSRAANPNLTWETAGEFNVGLDFGLFNQRVSGSVDYYNKTIRNLISWIPYPSGFLIGGVYGNAGKTRSTGYEINLETRNFVTSEPDGFSWNTTFNFSHYLNYWLERSPEMLRTLERHEIATGRDALFNPLFGYLSDGIFTGRYGEAPAHMSGMLPGGIILRDIHGYTDGNLTEPDGQITEADKTYIGNADPQFNFGIGNTLNYKGFDLNIFLSGMKLKKWSPIASGRVEELTTDRYGFNAMPVSRDRWHINNTYGQMPTALYDENYSSFQNGADYWLLNATFLRARNITLGYTLSQQMMRKQKLFSNLRLSFDMQNLFTITKYPGLDPELDAGNFYPLVKSFVFGINANF</sequence>
<evidence type="ECO:0000256" key="7">
    <source>
        <dbReference type="PROSITE-ProRule" id="PRU01360"/>
    </source>
</evidence>
<evidence type="ECO:0000313" key="10">
    <source>
        <dbReference type="Proteomes" id="UP000651112"/>
    </source>
</evidence>
<evidence type="ECO:0000256" key="3">
    <source>
        <dbReference type="ARBA" id="ARBA00022452"/>
    </source>
</evidence>
<dbReference type="NCBIfam" id="TIGR04056">
    <property type="entry name" value="OMP_RagA_SusC"/>
    <property type="match status" value="1"/>
</dbReference>
<dbReference type="Proteomes" id="UP000651112">
    <property type="component" value="Unassembled WGS sequence"/>
</dbReference>
<keyword evidence="2 7" id="KW-0813">Transport</keyword>
<name>A0ABR7XU28_9SPHI</name>
<protein>
    <submittedName>
        <fullName evidence="9">TonB-dependent receptor</fullName>
    </submittedName>
</protein>
<dbReference type="InterPro" id="IPR036942">
    <property type="entry name" value="Beta-barrel_TonB_sf"/>
</dbReference>
<proteinExistence type="inferred from homology"/>
<comment type="similarity">
    <text evidence="7">Belongs to the TonB-dependent receptor family.</text>
</comment>
<keyword evidence="9" id="KW-0675">Receptor</keyword>
<comment type="caution">
    <text evidence="9">The sequence shown here is derived from an EMBL/GenBank/DDBJ whole genome shotgun (WGS) entry which is preliminary data.</text>
</comment>
<keyword evidence="4 7" id="KW-0812">Transmembrane</keyword>
<evidence type="ECO:0000256" key="4">
    <source>
        <dbReference type="ARBA" id="ARBA00022692"/>
    </source>
</evidence>
<dbReference type="InterPro" id="IPR023997">
    <property type="entry name" value="TonB-dep_OMP_SusC/RagA_CS"/>
</dbReference>
<dbReference type="Gene3D" id="3.55.50.30">
    <property type="match status" value="1"/>
</dbReference>
<dbReference type="SUPFAM" id="SSF49464">
    <property type="entry name" value="Carboxypeptidase regulatory domain-like"/>
    <property type="match status" value="1"/>
</dbReference>
<evidence type="ECO:0000256" key="1">
    <source>
        <dbReference type="ARBA" id="ARBA00004571"/>
    </source>
</evidence>
<dbReference type="Gene3D" id="2.60.40.1120">
    <property type="entry name" value="Carboxypeptidase-like, regulatory domain"/>
    <property type="match status" value="1"/>
</dbReference>
<evidence type="ECO:0000256" key="5">
    <source>
        <dbReference type="ARBA" id="ARBA00023136"/>
    </source>
</evidence>
<dbReference type="NCBIfam" id="TIGR04057">
    <property type="entry name" value="SusC_RagA_signa"/>
    <property type="match status" value="1"/>
</dbReference>
<dbReference type="InterPro" id="IPR008969">
    <property type="entry name" value="CarboxyPept-like_regulatory"/>
</dbReference>
<dbReference type="InterPro" id="IPR039426">
    <property type="entry name" value="TonB-dep_rcpt-like"/>
</dbReference>
<evidence type="ECO:0000313" key="9">
    <source>
        <dbReference type="EMBL" id="MBD1422404.1"/>
    </source>
</evidence>
<keyword evidence="6 7" id="KW-0998">Cell outer membrane</keyword>
<dbReference type="InterPro" id="IPR023996">
    <property type="entry name" value="TonB-dep_OMP_SusC/RagA"/>
</dbReference>
<dbReference type="EMBL" id="JACNYL010000003">
    <property type="protein sequence ID" value="MBD1422404.1"/>
    <property type="molecule type" value="Genomic_DNA"/>
</dbReference>
<organism evidence="9 10">
    <name type="scientific">Sphingobacterium chuzhouense</name>
    <dbReference type="NCBI Taxonomy" id="1742264"/>
    <lineage>
        <taxon>Bacteria</taxon>
        <taxon>Pseudomonadati</taxon>
        <taxon>Bacteroidota</taxon>
        <taxon>Sphingobacteriia</taxon>
        <taxon>Sphingobacteriales</taxon>
        <taxon>Sphingobacteriaceae</taxon>
        <taxon>Sphingobacterium</taxon>
    </lineage>
</organism>
<dbReference type="SUPFAM" id="SSF56935">
    <property type="entry name" value="Porins"/>
    <property type="match status" value="1"/>
</dbReference>
<evidence type="ECO:0000256" key="2">
    <source>
        <dbReference type="ARBA" id="ARBA00022448"/>
    </source>
</evidence>
<dbReference type="InterPro" id="IPR012910">
    <property type="entry name" value="Plug_dom"/>
</dbReference>
<accession>A0ABR7XU28</accession>
<comment type="subcellular location">
    <subcellularLocation>
        <location evidence="1 7">Cell outer membrane</location>
        <topology evidence="1 7">Multi-pass membrane protein</topology>
    </subcellularLocation>
</comment>
<dbReference type="Gene3D" id="2.170.130.10">
    <property type="entry name" value="TonB-dependent receptor, plug domain"/>
    <property type="match status" value="1"/>
</dbReference>
<keyword evidence="5 7" id="KW-0472">Membrane</keyword>
<feature type="domain" description="TonB-dependent receptor plug" evidence="8">
    <location>
        <begin position="195"/>
        <end position="325"/>
    </location>
</feature>
<keyword evidence="3 7" id="KW-1134">Transmembrane beta strand</keyword>
<keyword evidence="10" id="KW-1185">Reference proteome</keyword>
<dbReference type="RefSeq" id="WP_190314135.1">
    <property type="nucleotide sequence ID" value="NZ_JACNYL010000003.1"/>
</dbReference>
<dbReference type="InterPro" id="IPR037066">
    <property type="entry name" value="Plug_dom_sf"/>
</dbReference>
<gene>
    <name evidence="9" type="ORF">H8B21_12580</name>
</gene>
<dbReference type="Gene3D" id="2.40.170.20">
    <property type="entry name" value="TonB-dependent receptor, beta-barrel domain"/>
    <property type="match status" value="1"/>
</dbReference>
<dbReference type="Pfam" id="PF13715">
    <property type="entry name" value="CarbopepD_reg_2"/>
    <property type="match status" value="1"/>
</dbReference>